<dbReference type="SUPFAM" id="SSF52172">
    <property type="entry name" value="CheY-like"/>
    <property type="match status" value="1"/>
</dbReference>
<proteinExistence type="predicted"/>
<dbReference type="Proteomes" id="UP000192520">
    <property type="component" value="Unassembled WGS sequence"/>
</dbReference>
<protein>
    <recommendedName>
        <fullName evidence="3">Response regulatory domain-containing protein</fullName>
    </recommendedName>
</protein>
<sequence length="137" mass="15390">MEQEERKEVKFVVSKSKKILIVEDDKLMRDLYQEILVKEGYEVATAEDGLEGEEMMKKGGYDLVLLDIMLPEKDGLQILDDLSDKERARCGKIVVLTSLGQDALVENGFELGADGYLFKSALNPDQVLEEVKGYLGD</sequence>
<evidence type="ECO:0000259" key="3">
    <source>
        <dbReference type="PROSITE" id="PS50110"/>
    </source>
</evidence>
<keyword evidence="1 2" id="KW-0597">Phosphoprotein</keyword>
<gene>
    <name evidence="4" type="ORF">B5M47_03295</name>
</gene>
<feature type="modified residue" description="4-aspartylphosphate" evidence="2">
    <location>
        <position position="67"/>
    </location>
</feature>
<comment type="caution">
    <text evidence="4">The sequence shown here is derived from an EMBL/GenBank/DDBJ whole genome shotgun (WGS) entry which is preliminary data.</text>
</comment>
<dbReference type="AlphaFoldDB" id="A0A1W9NX77"/>
<dbReference type="InterPro" id="IPR050595">
    <property type="entry name" value="Bact_response_regulator"/>
</dbReference>
<organism evidence="4 5">
    <name type="scientific">candidate division CPR3 bacterium 4484_211</name>
    <dbReference type="NCBI Taxonomy" id="1968527"/>
    <lineage>
        <taxon>Bacteria</taxon>
        <taxon>Bacteria division CPR3</taxon>
    </lineage>
</organism>
<dbReference type="PANTHER" id="PTHR44591">
    <property type="entry name" value="STRESS RESPONSE REGULATOR PROTEIN 1"/>
    <property type="match status" value="1"/>
</dbReference>
<reference evidence="5" key="1">
    <citation type="submission" date="2017-03" db="EMBL/GenBank/DDBJ databases">
        <title>Novel pathways for hydrocarbon cycling and metabolic interdependencies in hydrothermal sediment communities.</title>
        <authorList>
            <person name="Dombrowski N."/>
            <person name="Seitz K."/>
            <person name="Teske A."/>
            <person name="Baker B."/>
        </authorList>
    </citation>
    <scope>NUCLEOTIDE SEQUENCE [LARGE SCALE GENOMIC DNA]</scope>
</reference>
<evidence type="ECO:0000313" key="4">
    <source>
        <dbReference type="EMBL" id="OQX50756.1"/>
    </source>
</evidence>
<dbReference type="InterPro" id="IPR001789">
    <property type="entry name" value="Sig_transdc_resp-reg_receiver"/>
</dbReference>
<dbReference type="PANTHER" id="PTHR44591:SF3">
    <property type="entry name" value="RESPONSE REGULATORY DOMAIN-CONTAINING PROTEIN"/>
    <property type="match status" value="1"/>
</dbReference>
<accession>A0A1W9NX77</accession>
<feature type="domain" description="Response regulatory" evidence="3">
    <location>
        <begin position="18"/>
        <end position="134"/>
    </location>
</feature>
<name>A0A1W9NX77_UNCC3</name>
<dbReference type="STRING" id="1968527.B5M47_03295"/>
<dbReference type="EMBL" id="MZGJ01000021">
    <property type="protein sequence ID" value="OQX50756.1"/>
    <property type="molecule type" value="Genomic_DNA"/>
</dbReference>
<evidence type="ECO:0000313" key="5">
    <source>
        <dbReference type="Proteomes" id="UP000192520"/>
    </source>
</evidence>
<dbReference type="CDD" id="cd17574">
    <property type="entry name" value="REC_OmpR"/>
    <property type="match status" value="1"/>
</dbReference>
<dbReference type="Gene3D" id="3.40.50.2300">
    <property type="match status" value="1"/>
</dbReference>
<dbReference type="PROSITE" id="PS50110">
    <property type="entry name" value="RESPONSE_REGULATORY"/>
    <property type="match status" value="1"/>
</dbReference>
<evidence type="ECO:0000256" key="2">
    <source>
        <dbReference type="PROSITE-ProRule" id="PRU00169"/>
    </source>
</evidence>
<evidence type="ECO:0000256" key="1">
    <source>
        <dbReference type="ARBA" id="ARBA00022553"/>
    </source>
</evidence>
<dbReference type="InterPro" id="IPR011006">
    <property type="entry name" value="CheY-like_superfamily"/>
</dbReference>
<dbReference type="Pfam" id="PF00072">
    <property type="entry name" value="Response_reg"/>
    <property type="match status" value="1"/>
</dbReference>
<dbReference type="SMART" id="SM00448">
    <property type="entry name" value="REC"/>
    <property type="match status" value="1"/>
</dbReference>
<dbReference type="GO" id="GO:0000160">
    <property type="term" value="P:phosphorelay signal transduction system"/>
    <property type="evidence" value="ECO:0007669"/>
    <property type="project" value="InterPro"/>
</dbReference>